<dbReference type="OrthoDB" id="19423at10239"/>
<dbReference type="KEGG" id="vg:28378737"/>
<organism evidence="1 2">
    <name type="scientific">Gordonia phage Soups</name>
    <dbReference type="NCBI Taxonomy" id="1838079"/>
    <lineage>
        <taxon>Viruses</taxon>
        <taxon>Duplodnaviria</taxon>
        <taxon>Heunggongvirae</taxon>
        <taxon>Uroviricota</taxon>
        <taxon>Caudoviricetes</taxon>
        <taxon>Soupsvirus</taxon>
        <taxon>Soupsvirus soups</taxon>
    </lineage>
</organism>
<evidence type="ECO:0000313" key="2">
    <source>
        <dbReference type="Proteomes" id="UP000202160"/>
    </source>
</evidence>
<dbReference type="GeneID" id="28378737"/>
<protein>
    <submittedName>
        <fullName evidence="1">Uncharacterized protein</fullName>
    </submittedName>
</protein>
<reference evidence="1 2" key="1">
    <citation type="submission" date="2016-03" db="EMBL/GenBank/DDBJ databases">
        <authorList>
            <person name="Montgomery M.T."/>
            <person name="Guerrero C.A."/>
            <person name="Mavrich T.N."/>
            <person name="Pope W.H."/>
            <person name="Garlena R.A."/>
            <person name="Russell D.A."/>
            <person name="Jacobs-Sera D."/>
            <person name="Hendrix R.W."/>
            <person name="Hatfull G.F."/>
        </authorList>
    </citation>
    <scope>NUCLEOTIDE SEQUENCE [LARGE SCALE GENOMIC DNA]</scope>
</reference>
<evidence type="ECO:0000313" key="1">
    <source>
        <dbReference type="EMBL" id="ANA87020.1"/>
    </source>
</evidence>
<sequence length="90" mass="10306">MSTYTPPVVPVPSNLVTKYGEVVQAQTMVKRDEGTAHVTSAKVPGWRGAHRRWVTSYYPTAELMLEFKAINYFDETETVTTRWRINAQQD</sequence>
<proteinExistence type="predicted"/>
<keyword evidence="2" id="KW-1185">Reference proteome</keyword>
<gene>
    <name evidence="1" type="primary">85</name>
    <name evidence="1" type="ORF">PBI_SOUPS_85</name>
</gene>
<dbReference type="Proteomes" id="UP000202160">
    <property type="component" value="Segment"/>
</dbReference>
<name>A0A160DG39_9CAUD</name>
<dbReference type="RefSeq" id="YP_009269383.1">
    <property type="nucleotide sequence ID" value="NC_030698.1"/>
</dbReference>
<dbReference type="EMBL" id="KU998249">
    <property type="protein sequence ID" value="ANA87020.1"/>
    <property type="molecule type" value="Genomic_DNA"/>
</dbReference>
<accession>A0A160DG39</accession>